<accession>A0A9N8W3J3</accession>
<comment type="caution">
    <text evidence="2">The sequence shown here is derived from an EMBL/GenBank/DDBJ whole genome shotgun (WGS) entry which is preliminary data.</text>
</comment>
<organism evidence="2 3">
    <name type="scientific">Acaulospora morrowiae</name>
    <dbReference type="NCBI Taxonomy" id="94023"/>
    <lineage>
        <taxon>Eukaryota</taxon>
        <taxon>Fungi</taxon>
        <taxon>Fungi incertae sedis</taxon>
        <taxon>Mucoromycota</taxon>
        <taxon>Glomeromycotina</taxon>
        <taxon>Glomeromycetes</taxon>
        <taxon>Diversisporales</taxon>
        <taxon>Acaulosporaceae</taxon>
        <taxon>Acaulospora</taxon>
    </lineage>
</organism>
<protein>
    <submittedName>
        <fullName evidence="2">10601_t:CDS:1</fullName>
    </submittedName>
</protein>
<feature type="region of interest" description="Disordered" evidence="1">
    <location>
        <begin position="95"/>
        <end position="133"/>
    </location>
</feature>
<feature type="region of interest" description="Disordered" evidence="1">
    <location>
        <begin position="46"/>
        <end position="78"/>
    </location>
</feature>
<name>A0A9N8W3J3_9GLOM</name>
<evidence type="ECO:0000313" key="3">
    <source>
        <dbReference type="Proteomes" id="UP000789342"/>
    </source>
</evidence>
<reference evidence="2" key="1">
    <citation type="submission" date="2021-06" db="EMBL/GenBank/DDBJ databases">
        <authorList>
            <person name="Kallberg Y."/>
            <person name="Tangrot J."/>
            <person name="Rosling A."/>
        </authorList>
    </citation>
    <scope>NUCLEOTIDE SEQUENCE</scope>
    <source>
        <strain evidence="2">CL551</strain>
    </source>
</reference>
<dbReference type="AlphaFoldDB" id="A0A9N8W3J3"/>
<dbReference type="Proteomes" id="UP000789342">
    <property type="component" value="Unassembled WGS sequence"/>
</dbReference>
<evidence type="ECO:0000313" key="2">
    <source>
        <dbReference type="EMBL" id="CAG8473001.1"/>
    </source>
</evidence>
<keyword evidence="3" id="KW-1185">Reference proteome</keyword>
<evidence type="ECO:0000256" key="1">
    <source>
        <dbReference type="SAM" id="MobiDB-lite"/>
    </source>
</evidence>
<proteinExistence type="predicted"/>
<dbReference type="EMBL" id="CAJVPV010000761">
    <property type="protein sequence ID" value="CAG8473001.1"/>
    <property type="molecule type" value="Genomic_DNA"/>
</dbReference>
<feature type="compositionally biased region" description="Basic and acidic residues" evidence="1">
    <location>
        <begin position="68"/>
        <end position="78"/>
    </location>
</feature>
<sequence>MDSSVQVSHAKYGMALYSRFATTSSAQFSRLSKLGGEKKCTWVETHGSGVKKSIKKASRKASRKRQEKRQEKHQESVKKIVKKIVKKSVKKKRDFFGSCEHSTDESPPIEAHTPRPQNDPPSGSVASLCPIDE</sequence>
<gene>
    <name evidence="2" type="ORF">AMORRO_LOCUS1944</name>
</gene>
<feature type="compositionally biased region" description="Basic residues" evidence="1">
    <location>
        <begin position="52"/>
        <end position="67"/>
    </location>
</feature>